<dbReference type="PIRSF" id="PIRSF036431">
    <property type="entry name" value="STHK_DctB"/>
    <property type="match status" value="1"/>
</dbReference>
<dbReference type="EMBL" id="JACVXA010000005">
    <property type="protein sequence ID" value="MBE3637023.1"/>
    <property type="molecule type" value="Genomic_DNA"/>
</dbReference>
<evidence type="ECO:0000256" key="11">
    <source>
        <dbReference type="ARBA" id="ARBA00022840"/>
    </source>
</evidence>
<comment type="caution">
    <text evidence="20">The sequence shown here is derived from an EMBL/GenBank/DDBJ whole genome shotgun (WGS) entry which is preliminary data.</text>
</comment>
<keyword evidence="8 18" id="KW-0812">Transmembrane</keyword>
<dbReference type="PROSITE" id="PS50109">
    <property type="entry name" value="HIS_KIN"/>
    <property type="match status" value="1"/>
</dbReference>
<dbReference type="AlphaFoldDB" id="A0A8J6YPI2"/>
<dbReference type="InterPro" id="IPR036097">
    <property type="entry name" value="HisK_dim/P_sf"/>
</dbReference>
<dbReference type="InterPro" id="IPR004358">
    <property type="entry name" value="Sig_transdc_His_kin-like_C"/>
</dbReference>
<evidence type="ECO:0000256" key="5">
    <source>
        <dbReference type="ARBA" id="ARBA00022519"/>
    </source>
</evidence>
<evidence type="ECO:0000256" key="1">
    <source>
        <dbReference type="ARBA" id="ARBA00000085"/>
    </source>
</evidence>
<evidence type="ECO:0000256" key="18">
    <source>
        <dbReference type="SAM" id="Phobius"/>
    </source>
</evidence>
<feature type="coiled-coil region" evidence="17">
    <location>
        <begin position="309"/>
        <end position="371"/>
    </location>
</feature>
<comment type="function">
    <text evidence="15">Member of the two-component regulatory system DctB/DctD involved in the transport of C4-dicarboxylates. DctB functions as a membrane-associated protein kinase that phosphorylates DctD in response to environmental signals.</text>
</comment>
<gene>
    <name evidence="20" type="ORF">ICN82_02240</name>
</gene>
<keyword evidence="7" id="KW-0808">Transferase</keyword>
<evidence type="ECO:0000256" key="3">
    <source>
        <dbReference type="ARBA" id="ARBA00012438"/>
    </source>
</evidence>
<evidence type="ECO:0000256" key="12">
    <source>
        <dbReference type="ARBA" id="ARBA00022989"/>
    </source>
</evidence>
<proteinExistence type="predicted"/>
<evidence type="ECO:0000259" key="19">
    <source>
        <dbReference type="PROSITE" id="PS50109"/>
    </source>
</evidence>
<evidence type="ECO:0000256" key="13">
    <source>
        <dbReference type="ARBA" id="ARBA00023012"/>
    </source>
</evidence>
<comment type="catalytic activity">
    <reaction evidence="1">
        <text>ATP + protein L-histidine = ADP + protein N-phospho-L-histidine.</text>
        <dbReference type="EC" id="2.7.13.3"/>
    </reaction>
</comment>
<keyword evidence="17" id="KW-0175">Coiled coil</keyword>
<dbReference type="PRINTS" id="PR00344">
    <property type="entry name" value="BCTRLSENSOR"/>
</dbReference>
<dbReference type="EC" id="2.7.13.3" evidence="3"/>
<evidence type="ECO:0000256" key="15">
    <source>
        <dbReference type="ARBA" id="ARBA00059004"/>
    </source>
</evidence>
<evidence type="ECO:0000256" key="16">
    <source>
        <dbReference type="ARBA" id="ARBA00073143"/>
    </source>
</evidence>
<dbReference type="CDD" id="cd00082">
    <property type="entry name" value="HisKA"/>
    <property type="match status" value="1"/>
</dbReference>
<dbReference type="Gene3D" id="3.30.450.20">
    <property type="entry name" value="PAS domain"/>
    <property type="match status" value="1"/>
</dbReference>
<keyword evidence="5" id="KW-0997">Cell inner membrane</keyword>
<reference evidence="20" key="1">
    <citation type="submission" date="2020-09" db="EMBL/GenBank/DDBJ databases">
        <title>A novel bacterium of genus Mangrovicoccus, isolated from South China Sea.</title>
        <authorList>
            <person name="Huang H."/>
            <person name="Mo K."/>
            <person name="Hu Y."/>
        </authorList>
    </citation>
    <scope>NUCLEOTIDE SEQUENCE</scope>
    <source>
        <strain evidence="20">HB182678</strain>
    </source>
</reference>
<keyword evidence="11" id="KW-0067">ATP-binding</keyword>
<dbReference type="GO" id="GO:0000155">
    <property type="term" value="F:phosphorelay sensor kinase activity"/>
    <property type="evidence" value="ECO:0007669"/>
    <property type="project" value="InterPro"/>
</dbReference>
<protein>
    <recommendedName>
        <fullName evidence="16">C4-dicarboxylate transport sensor protein DctB</fullName>
        <ecNumber evidence="3">2.7.13.3</ecNumber>
    </recommendedName>
</protein>
<organism evidence="20 21">
    <name type="scientific">Mangrovicoccus algicola</name>
    <dbReference type="NCBI Taxonomy" id="2771008"/>
    <lineage>
        <taxon>Bacteria</taxon>
        <taxon>Pseudomonadati</taxon>
        <taxon>Pseudomonadota</taxon>
        <taxon>Alphaproteobacteria</taxon>
        <taxon>Rhodobacterales</taxon>
        <taxon>Paracoccaceae</taxon>
        <taxon>Mangrovicoccus</taxon>
    </lineage>
</organism>
<dbReference type="FunFam" id="1.10.287.130:FF:000049">
    <property type="entry name" value="C4-dicarboxylate transport sensor protein DctB"/>
    <property type="match status" value="1"/>
</dbReference>
<feature type="domain" description="Histidine kinase" evidence="19">
    <location>
        <begin position="380"/>
        <end position="592"/>
    </location>
</feature>
<keyword evidence="6" id="KW-0597">Phosphoprotein</keyword>
<feature type="transmembrane region" description="Helical" evidence="18">
    <location>
        <begin position="289"/>
        <end position="307"/>
    </location>
</feature>
<dbReference type="PANTHER" id="PTHR43065:SF46">
    <property type="entry name" value="C4-DICARBOXYLATE TRANSPORT SENSOR PROTEIN DCTB"/>
    <property type="match status" value="1"/>
</dbReference>
<dbReference type="InterPro" id="IPR003661">
    <property type="entry name" value="HisK_dim/P_dom"/>
</dbReference>
<dbReference type="SUPFAM" id="SSF47384">
    <property type="entry name" value="Homodimeric domain of signal transducing histidine kinase"/>
    <property type="match status" value="1"/>
</dbReference>
<dbReference type="InterPro" id="IPR017055">
    <property type="entry name" value="Sig_transdc_His_kinase_DctB"/>
</dbReference>
<keyword evidence="9" id="KW-0547">Nucleotide-binding</keyword>
<dbReference type="Gene3D" id="3.30.565.10">
    <property type="entry name" value="Histidine kinase-like ATPase, C-terminal domain"/>
    <property type="match status" value="1"/>
</dbReference>
<evidence type="ECO:0000313" key="21">
    <source>
        <dbReference type="Proteomes" id="UP000609121"/>
    </source>
</evidence>
<evidence type="ECO:0000313" key="20">
    <source>
        <dbReference type="EMBL" id="MBE3637023.1"/>
    </source>
</evidence>
<dbReference type="Pfam" id="PF00512">
    <property type="entry name" value="HisKA"/>
    <property type="match status" value="1"/>
</dbReference>
<dbReference type="InterPro" id="IPR005467">
    <property type="entry name" value="His_kinase_dom"/>
</dbReference>
<dbReference type="CDD" id="cd00075">
    <property type="entry name" value="HATPase"/>
    <property type="match status" value="1"/>
</dbReference>
<keyword evidence="12 18" id="KW-1133">Transmembrane helix</keyword>
<keyword evidence="10 20" id="KW-0418">Kinase</keyword>
<keyword evidence="14 18" id="KW-0472">Membrane</keyword>
<accession>A0A8J6YPI2</accession>
<evidence type="ECO:0000256" key="17">
    <source>
        <dbReference type="SAM" id="Coils"/>
    </source>
</evidence>
<dbReference type="RefSeq" id="WP_193179214.1">
    <property type="nucleotide sequence ID" value="NZ_JACVXA010000005.1"/>
</dbReference>
<dbReference type="SUPFAM" id="SSF55874">
    <property type="entry name" value="ATPase domain of HSP90 chaperone/DNA topoisomerase II/histidine kinase"/>
    <property type="match status" value="1"/>
</dbReference>
<dbReference type="InterPro" id="IPR003594">
    <property type="entry name" value="HATPase_dom"/>
</dbReference>
<dbReference type="InterPro" id="IPR036890">
    <property type="entry name" value="HATPase_C_sf"/>
</dbReference>
<evidence type="ECO:0000256" key="2">
    <source>
        <dbReference type="ARBA" id="ARBA00004429"/>
    </source>
</evidence>
<dbReference type="Proteomes" id="UP000609121">
    <property type="component" value="Unassembled WGS sequence"/>
</dbReference>
<dbReference type="GO" id="GO:0005886">
    <property type="term" value="C:plasma membrane"/>
    <property type="evidence" value="ECO:0007669"/>
    <property type="project" value="UniProtKB-SubCell"/>
</dbReference>
<dbReference type="PANTHER" id="PTHR43065">
    <property type="entry name" value="SENSOR HISTIDINE KINASE"/>
    <property type="match status" value="1"/>
</dbReference>
<keyword evidence="4" id="KW-1003">Cell membrane</keyword>
<dbReference type="SMART" id="SM00387">
    <property type="entry name" value="HATPase_c"/>
    <property type="match status" value="1"/>
</dbReference>
<dbReference type="Gene3D" id="1.10.287.130">
    <property type="match status" value="1"/>
</dbReference>
<keyword evidence="21" id="KW-1185">Reference proteome</keyword>
<evidence type="ECO:0000256" key="6">
    <source>
        <dbReference type="ARBA" id="ARBA00022553"/>
    </source>
</evidence>
<sequence length="597" mass="64466">MTPIRRRLLPALLVLCGASAAGLAAWHIGWPATLRLVAARAETDLTLTSERLIAQLQSYRELAVLLADHPEVEALLRPGFAVLDPTLQEVTRREAETLLQEIADKTGALRIGVYRSNGQGMAQSDLDRGARLPLLWQEAAERAFQGALGLVTGVDPDSGRRSFAFAAPVFTRRSAAPSGVLVVAADLEAIEAEWRADPVAVFFRDAQGRVMLSNRSELVLATMGARGGAFPDYSARKVAGHDLWRLPPGGRYLPGMALHVGRDLPQIGMRADVLVDLATARRIALTQTGLAVLAALSAGALGLWLMARRDALRNRLRAEAAAKEALEARVRDRTRDLSQANDRLRHEVAERREAEARLKAAQDRLVQARKLSALGEMSAGISHELNQPLMAIQSFSENARLLLERGRTDVVAQNLGRISELGERMGRIIRNLRAFARQESAPVRPVDPVRVVEAVLDMAGSRLQDTGMHLDWQPPEGPVRVMAGEVRLQQVLTNLVQNALDAMEPGGGTLSIAIEPAAGEVRIRVADRGPGLAHPDRIFDPFYTTKAVGPAEGMGLGLSISYGLVQSFGGNIEGRNRTGGGAVFTVTLPVPPDEAQP</sequence>
<dbReference type="GO" id="GO:0005524">
    <property type="term" value="F:ATP binding"/>
    <property type="evidence" value="ECO:0007669"/>
    <property type="project" value="UniProtKB-KW"/>
</dbReference>
<dbReference type="Pfam" id="PF02518">
    <property type="entry name" value="HATPase_c"/>
    <property type="match status" value="1"/>
</dbReference>
<evidence type="ECO:0000256" key="9">
    <source>
        <dbReference type="ARBA" id="ARBA00022741"/>
    </source>
</evidence>
<evidence type="ECO:0000256" key="4">
    <source>
        <dbReference type="ARBA" id="ARBA00022475"/>
    </source>
</evidence>
<dbReference type="SMART" id="SM00388">
    <property type="entry name" value="HisKA"/>
    <property type="match status" value="1"/>
</dbReference>
<comment type="subcellular location">
    <subcellularLocation>
        <location evidence="2">Cell inner membrane</location>
        <topology evidence="2">Multi-pass membrane protein</topology>
    </subcellularLocation>
</comment>
<evidence type="ECO:0000256" key="8">
    <source>
        <dbReference type="ARBA" id="ARBA00022692"/>
    </source>
</evidence>
<evidence type="ECO:0000256" key="7">
    <source>
        <dbReference type="ARBA" id="ARBA00022679"/>
    </source>
</evidence>
<evidence type="ECO:0000256" key="10">
    <source>
        <dbReference type="ARBA" id="ARBA00022777"/>
    </source>
</evidence>
<evidence type="ECO:0000256" key="14">
    <source>
        <dbReference type="ARBA" id="ARBA00023136"/>
    </source>
</evidence>
<name>A0A8J6YPI2_9RHOB</name>
<keyword evidence="13" id="KW-0902">Two-component regulatory system</keyword>